<evidence type="ECO:0000313" key="4">
    <source>
        <dbReference type="Proteomes" id="UP000184268"/>
    </source>
</evidence>
<dbReference type="Proteomes" id="UP000184268">
    <property type="component" value="Unassembled WGS sequence"/>
</dbReference>
<accession>A0A1M5S2E5</accession>
<dbReference type="AlphaFoldDB" id="A0A1M5S2E5"/>
<dbReference type="OrthoDB" id="9814067at2"/>
<dbReference type="PANTHER" id="PTHR34322">
    <property type="entry name" value="TRANSPOSASE, Y1_TNP DOMAIN-CONTAINING"/>
    <property type="match status" value="1"/>
</dbReference>
<protein>
    <submittedName>
        <fullName evidence="3">Putative transposase</fullName>
    </submittedName>
</protein>
<name>A0A1M5S2E5_9GAMM</name>
<dbReference type="GO" id="GO:0003677">
    <property type="term" value="F:DNA binding"/>
    <property type="evidence" value="ECO:0007669"/>
    <property type="project" value="InterPro"/>
</dbReference>
<keyword evidence="4" id="KW-1185">Reference proteome</keyword>
<reference evidence="3 4" key="1">
    <citation type="submission" date="2016-11" db="EMBL/GenBank/DDBJ databases">
        <authorList>
            <person name="Jaros S."/>
            <person name="Januszkiewicz K."/>
            <person name="Wedrychowicz H."/>
        </authorList>
    </citation>
    <scope>NUCLEOTIDE SEQUENCE [LARGE SCALE GENOMIC DNA]</scope>
    <source>
        <strain evidence="3 4">DSM 16917</strain>
    </source>
</reference>
<evidence type="ECO:0000313" key="3">
    <source>
        <dbReference type="EMBL" id="SHH32636.1"/>
    </source>
</evidence>
<dbReference type="SMART" id="SM01321">
    <property type="entry name" value="Y1_Tnp"/>
    <property type="match status" value="1"/>
</dbReference>
<dbReference type="Pfam" id="PF01797">
    <property type="entry name" value="Y1_Tnp"/>
    <property type="match status" value="1"/>
</dbReference>
<feature type="domain" description="Transposase IS200-like" evidence="2">
    <location>
        <begin position="9"/>
        <end position="124"/>
    </location>
</feature>
<sequence>MARLRRLDLAGIPQHVIQRGNNRQACFFGDEDRHCYLNKLREASGKYDVAIHAYVLMTNHVHLLVTPGEEGGVGRMMQSLGRVYVHYINKTYRRTGSLWEGRFKSTLVDSERYFLTVSRYIELNPVRAAMVEHPSEYPWSSYRVNATGAGSSQTDSLIQPHASYLSLGPCNEQRTAAYRSLFDGQIPERTLAEIREATNKLWVLGDGHFESEIQRQTARRLSPLPRGGDHRSEQFRQGK</sequence>
<dbReference type="PANTHER" id="PTHR34322:SF2">
    <property type="entry name" value="TRANSPOSASE IS200-LIKE DOMAIN-CONTAINING PROTEIN"/>
    <property type="match status" value="1"/>
</dbReference>
<feature type="compositionally biased region" description="Basic and acidic residues" evidence="1">
    <location>
        <begin position="227"/>
        <end position="239"/>
    </location>
</feature>
<evidence type="ECO:0000256" key="1">
    <source>
        <dbReference type="SAM" id="MobiDB-lite"/>
    </source>
</evidence>
<dbReference type="InterPro" id="IPR002686">
    <property type="entry name" value="Transposase_17"/>
</dbReference>
<dbReference type="GO" id="GO:0004803">
    <property type="term" value="F:transposase activity"/>
    <property type="evidence" value="ECO:0007669"/>
    <property type="project" value="InterPro"/>
</dbReference>
<evidence type="ECO:0000259" key="2">
    <source>
        <dbReference type="SMART" id="SM01321"/>
    </source>
</evidence>
<organism evidence="3 4">
    <name type="scientific">Ferrimonas marina</name>
    <dbReference type="NCBI Taxonomy" id="299255"/>
    <lineage>
        <taxon>Bacteria</taxon>
        <taxon>Pseudomonadati</taxon>
        <taxon>Pseudomonadota</taxon>
        <taxon>Gammaproteobacteria</taxon>
        <taxon>Alteromonadales</taxon>
        <taxon>Ferrimonadaceae</taxon>
        <taxon>Ferrimonas</taxon>
    </lineage>
</organism>
<dbReference type="STRING" id="299255.SAMN02745129_1844"/>
<feature type="region of interest" description="Disordered" evidence="1">
    <location>
        <begin position="215"/>
        <end position="239"/>
    </location>
</feature>
<dbReference type="EMBL" id="FQXG01000002">
    <property type="protein sequence ID" value="SHH32636.1"/>
    <property type="molecule type" value="Genomic_DNA"/>
</dbReference>
<dbReference type="SUPFAM" id="SSF143422">
    <property type="entry name" value="Transposase IS200-like"/>
    <property type="match status" value="1"/>
</dbReference>
<proteinExistence type="predicted"/>
<dbReference type="Gene3D" id="3.30.70.1290">
    <property type="entry name" value="Transposase IS200-like"/>
    <property type="match status" value="1"/>
</dbReference>
<gene>
    <name evidence="3" type="ORF">SAMN02745129_1844</name>
</gene>
<dbReference type="RefSeq" id="WP_073325650.1">
    <property type="nucleotide sequence ID" value="NZ_FQXG01000002.1"/>
</dbReference>
<dbReference type="GO" id="GO:0006313">
    <property type="term" value="P:DNA transposition"/>
    <property type="evidence" value="ECO:0007669"/>
    <property type="project" value="InterPro"/>
</dbReference>
<dbReference type="InterPro" id="IPR036515">
    <property type="entry name" value="Transposase_17_sf"/>
</dbReference>